<dbReference type="RefSeq" id="WP_013660583.1">
    <property type="nucleotide sequence ID" value="NC_015276.1"/>
</dbReference>
<dbReference type="InterPro" id="IPR051207">
    <property type="entry name" value="ComplexI_NDUFA9_subunit"/>
</dbReference>
<dbReference type="GO" id="GO:0044877">
    <property type="term" value="F:protein-containing complex binding"/>
    <property type="evidence" value="ECO:0007669"/>
    <property type="project" value="TreeGrafter"/>
</dbReference>
<dbReference type="PANTHER" id="PTHR12126:SF11">
    <property type="entry name" value="NADH DEHYDROGENASE [UBIQUINONE] 1 ALPHA SUBCOMPLEX SUBUNIT 9, MITOCHONDRIAL"/>
    <property type="match status" value="1"/>
</dbReference>
<dbReference type="Gene3D" id="3.40.50.720">
    <property type="entry name" value="NAD(P)-binding Rossmann-like Domain"/>
    <property type="match status" value="1"/>
</dbReference>
<dbReference type="KEGG" id="mme:Marme_1409"/>
<proteinExistence type="predicted"/>
<dbReference type="SUPFAM" id="SSF51735">
    <property type="entry name" value="NAD(P)-binding Rossmann-fold domains"/>
    <property type="match status" value="1"/>
</dbReference>
<dbReference type="HOGENOM" id="CLU_007383_6_6_6"/>
<accession>F2JX72</accession>
<dbReference type="PANTHER" id="PTHR12126">
    <property type="entry name" value="NADH-UBIQUINONE OXIDOREDUCTASE 39 KDA SUBUNIT-RELATED"/>
    <property type="match status" value="1"/>
</dbReference>
<dbReference type="Pfam" id="PF13460">
    <property type="entry name" value="NAD_binding_10"/>
    <property type="match status" value="1"/>
</dbReference>
<dbReference type="InterPro" id="IPR036291">
    <property type="entry name" value="NAD(P)-bd_dom_sf"/>
</dbReference>
<dbReference type="EMBL" id="CP002583">
    <property type="protein sequence ID" value="ADZ90678.1"/>
    <property type="molecule type" value="Genomic_DNA"/>
</dbReference>
<dbReference type="PATRIC" id="fig|717774.3.peg.1459"/>
<evidence type="ECO:0000313" key="2">
    <source>
        <dbReference type="EMBL" id="ADZ90678.1"/>
    </source>
</evidence>
<organism evidence="2 3">
    <name type="scientific">Marinomonas mediterranea (strain ATCC 700492 / JCM 21426 / NBRC 103028 / MMB-1)</name>
    <dbReference type="NCBI Taxonomy" id="717774"/>
    <lineage>
        <taxon>Bacteria</taxon>
        <taxon>Pseudomonadati</taxon>
        <taxon>Pseudomonadota</taxon>
        <taxon>Gammaproteobacteria</taxon>
        <taxon>Oceanospirillales</taxon>
        <taxon>Oceanospirillaceae</taxon>
        <taxon>Marinomonas</taxon>
    </lineage>
</organism>
<dbReference type="STRING" id="717774.Marme_1409"/>
<keyword evidence="3" id="KW-1185">Reference proteome</keyword>
<dbReference type="CDD" id="cd05243">
    <property type="entry name" value="SDR_a5"/>
    <property type="match status" value="1"/>
</dbReference>
<reference evidence="2 3" key="1">
    <citation type="journal article" date="2012" name="Stand. Genomic Sci.">
        <title>Complete genome sequence of the melanogenic marine bacterium Marinomonas mediterranea type strain (MMB-1(T)).</title>
        <authorList>
            <person name="Lucas-Elio P."/>
            <person name="Goodwin L."/>
            <person name="Woyke T."/>
            <person name="Pitluck S."/>
            <person name="Nolan M."/>
            <person name="Kyrpides N.C."/>
            <person name="Detter J.C."/>
            <person name="Copeland A."/>
            <person name="Teshima H."/>
            <person name="Bruce D."/>
            <person name="Detter C."/>
            <person name="Tapia R."/>
            <person name="Han S."/>
            <person name="Land M.L."/>
            <person name="Ivanova N."/>
            <person name="Mikhailova N."/>
            <person name="Johnston A.W."/>
            <person name="Sanchez-Amat A."/>
        </authorList>
    </citation>
    <scope>NUCLEOTIDE SEQUENCE [LARGE SCALE GENOMIC DNA]</scope>
    <source>
        <strain evidence="3">ATCC 700492 / JCM 21426 / NBRC 103028 / MMB-1</strain>
    </source>
</reference>
<dbReference type="eggNOG" id="COG0702">
    <property type="taxonomic scope" value="Bacteria"/>
</dbReference>
<evidence type="ECO:0000259" key="1">
    <source>
        <dbReference type="Pfam" id="PF13460"/>
    </source>
</evidence>
<gene>
    <name evidence="2" type="ordered locus">Marme_1409</name>
</gene>
<dbReference type="InterPro" id="IPR016040">
    <property type="entry name" value="NAD(P)-bd_dom"/>
</dbReference>
<evidence type="ECO:0000313" key="3">
    <source>
        <dbReference type="Proteomes" id="UP000001062"/>
    </source>
</evidence>
<dbReference type="Proteomes" id="UP000001062">
    <property type="component" value="Chromosome"/>
</dbReference>
<sequence>MNKILVAGATGYLGMHIVKNLVDRGLHTTALVRTPSKFKDLNLPVSLLKAEVTNPLSLENCCDGIDVVISTLGITKQTDGLSYMDVDFQANLNLLNEAKRGGVKKFIYISVLHGEELKALQICKAKEKFVEELKKSGLDYCIIRPSGFFSDITEFYNMAEKGRIYLFGNGQLKSNPIHGDDLAKVCIDSINGDTKEVEVGGPEILSQIDIAKIAFEAVNKPLKITFIPDWIRRVILRTSKLLLSTSKYGPIEFFMNVMVIEMSAPMYGKQTLKDYFLSLNNERSI</sequence>
<dbReference type="AlphaFoldDB" id="F2JX72"/>
<name>F2JX72_MARM1</name>
<feature type="domain" description="NAD(P)-binding" evidence="1">
    <location>
        <begin position="8"/>
        <end position="191"/>
    </location>
</feature>
<protein>
    <submittedName>
        <fullName evidence="2">NAD-dependent epimerase/dehydratase</fullName>
    </submittedName>
</protein>
<dbReference type="OrthoDB" id="9776313at2"/>